<feature type="transmembrane region" description="Helical" evidence="2">
    <location>
        <begin position="199"/>
        <end position="222"/>
    </location>
</feature>
<evidence type="ECO:0000256" key="1">
    <source>
        <dbReference type="SAM" id="MobiDB-lite"/>
    </source>
</evidence>
<dbReference type="AlphaFoldDB" id="A0A8T2Q2R9"/>
<evidence type="ECO:0000313" key="4">
    <source>
        <dbReference type="Proteomes" id="UP000825935"/>
    </source>
</evidence>
<keyword evidence="4" id="KW-1185">Reference proteome</keyword>
<evidence type="ECO:0000256" key="2">
    <source>
        <dbReference type="SAM" id="Phobius"/>
    </source>
</evidence>
<keyword evidence="2" id="KW-0472">Membrane</keyword>
<keyword evidence="2" id="KW-0812">Transmembrane</keyword>
<evidence type="ECO:0000313" key="3">
    <source>
        <dbReference type="EMBL" id="KAH7277968.1"/>
    </source>
</evidence>
<organism evidence="3 4">
    <name type="scientific">Ceratopteris richardii</name>
    <name type="common">Triangle waterfern</name>
    <dbReference type="NCBI Taxonomy" id="49495"/>
    <lineage>
        <taxon>Eukaryota</taxon>
        <taxon>Viridiplantae</taxon>
        <taxon>Streptophyta</taxon>
        <taxon>Embryophyta</taxon>
        <taxon>Tracheophyta</taxon>
        <taxon>Polypodiopsida</taxon>
        <taxon>Polypodiidae</taxon>
        <taxon>Polypodiales</taxon>
        <taxon>Pteridineae</taxon>
        <taxon>Pteridaceae</taxon>
        <taxon>Parkerioideae</taxon>
        <taxon>Ceratopteris</taxon>
    </lineage>
</organism>
<sequence>MAPTPNKTQTNGSIDTHMRRTGETSMQKGNANPRPPERPPGDCPSSHSRDPKNFERQANKAQTRALLVAALHKLSGVLGIMALTWATVVLLGGVVGNLSTWDFYLVSALLMIESFRLFIIQIFIALVSRILYREKRHAAEFEFTDKQPKLVSTLNFMGQALSGSIAIACLFLTAYRIYIRGSPPFSSDKGARHIAASLWIFYMIVIVNFAIAVLSAMLNLLFRRFQRSNDTAGGNEHANSLATFYDTIYRTAIEHGITQAGKVELLDFAFDKIASDLKRNVRPLIVRTMNREMIKYMCENNGVEMVCQYLKGEDLWKRVAAANLPGFWYEEEKIDTKQDLFWSLRERVFGAGKDADGSLNSIECLARHWSLERKKRPHPFLVDSPYGGNLLDTIVNLMLMETRSPVHFRVRAFEACCRDLRVLNHLYREVDPDSEQPMDKWKIGRYLVDLIDKEVQKHSGKERGKVTVSDECWAQFSNSNLAKLCIKLAVLLSPESENVRIVGRIYSAKALMLLLQHCDDVTHVRKAAAALKGWIETRIILEPQGYYAKADMEAAEKVRAWVGLQPLSWSSVTVRDIANLSRVMSPEDIESIVQSVRGISEADHPMEV</sequence>
<dbReference type="Proteomes" id="UP000825935">
    <property type="component" value="Chromosome 38"/>
</dbReference>
<proteinExistence type="predicted"/>
<protein>
    <submittedName>
        <fullName evidence="3">Uncharacterized protein</fullName>
    </submittedName>
</protein>
<feature type="compositionally biased region" description="Polar residues" evidence="1">
    <location>
        <begin position="1"/>
        <end position="14"/>
    </location>
</feature>
<comment type="caution">
    <text evidence="3">The sequence shown here is derived from an EMBL/GenBank/DDBJ whole genome shotgun (WGS) entry which is preliminary data.</text>
</comment>
<gene>
    <name evidence="3" type="ORF">KP509_38G017600</name>
</gene>
<feature type="transmembrane region" description="Helical" evidence="2">
    <location>
        <begin position="103"/>
        <end position="127"/>
    </location>
</feature>
<keyword evidence="2" id="KW-1133">Transmembrane helix</keyword>
<dbReference type="PANTHER" id="PTHR33115">
    <property type="entry name" value="ARM REPEAT SUPERFAMILY PROTEIN"/>
    <property type="match status" value="1"/>
</dbReference>
<feature type="region of interest" description="Disordered" evidence="1">
    <location>
        <begin position="1"/>
        <end position="52"/>
    </location>
</feature>
<accession>A0A8T2Q2R9</accession>
<dbReference type="PANTHER" id="PTHR33115:SF50">
    <property type="entry name" value="ARM REPEAT SUPERFAMILY PROTEIN"/>
    <property type="match status" value="1"/>
</dbReference>
<name>A0A8T2Q2R9_CERRI</name>
<dbReference type="EMBL" id="CM035443">
    <property type="protein sequence ID" value="KAH7277968.1"/>
    <property type="molecule type" value="Genomic_DNA"/>
</dbReference>
<reference evidence="3" key="1">
    <citation type="submission" date="2021-08" db="EMBL/GenBank/DDBJ databases">
        <title>WGS assembly of Ceratopteris richardii.</title>
        <authorList>
            <person name="Marchant D.B."/>
            <person name="Chen G."/>
            <person name="Jenkins J."/>
            <person name="Shu S."/>
            <person name="Leebens-Mack J."/>
            <person name="Grimwood J."/>
            <person name="Schmutz J."/>
            <person name="Soltis P."/>
            <person name="Soltis D."/>
            <person name="Chen Z.-H."/>
        </authorList>
    </citation>
    <scope>NUCLEOTIDE SEQUENCE</scope>
    <source>
        <strain evidence="3">Whitten #5841</strain>
        <tissue evidence="3">Leaf</tissue>
    </source>
</reference>
<feature type="transmembrane region" description="Helical" evidence="2">
    <location>
        <begin position="156"/>
        <end position="179"/>
    </location>
</feature>
<feature type="transmembrane region" description="Helical" evidence="2">
    <location>
        <begin position="65"/>
        <end position="91"/>
    </location>
</feature>